<feature type="transmembrane region" description="Helical" evidence="9">
    <location>
        <begin position="133"/>
        <end position="152"/>
    </location>
</feature>
<dbReference type="GO" id="GO:0016020">
    <property type="term" value="C:membrane"/>
    <property type="evidence" value="ECO:0007669"/>
    <property type="project" value="UniProtKB-SubCell"/>
</dbReference>
<gene>
    <name evidence="10" type="ORF">SVIM_LOCUS135171</name>
</gene>
<dbReference type="AlphaFoldDB" id="A0A6N2KXV3"/>
<feature type="transmembrane region" description="Helical" evidence="9">
    <location>
        <begin position="76"/>
        <end position="95"/>
    </location>
</feature>
<evidence type="ECO:0000256" key="7">
    <source>
        <dbReference type="ARBA" id="ARBA00023136"/>
    </source>
</evidence>
<keyword evidence="5 9" id="KW-1133">Transmembrane helix</keyword>
<dbReference type="InterPro" id="IPR020966">
    <property type="entry name" value="ALMT"/>
</dbReference>
<evidence type="ECO:0000256" key="1">
    <source>
        <dbReference type="ARBA" id="ARBA00004141"/>
    </source>
</evidence>
<evidence type="ECO:0000256" key="4">
    <source>
        <dbReference type="ARBA" id="ARBA00022692"/>
    </source>
</evidence>
<dbReference type="PANTHER" id="PTHR31086">
    <property type="entry name" value="ALUMINUM-ACTIVATED MALATE TRANSPORTER 10"/>
    <property type="match status" value="1"/>
</dbReference>
<feature type="transmembrane region" description="Helical" evidence="9">
    <location>
        <begin position="107"/>
        <end position="127"/>
    </location>
</feature>
<comment type="similarity">
    <text evidence="2">Belongs to the aromatic acid exporter (TC 2.A.85) family.</text>
</comment>
<feature type="transmembrane region" description="Helical" evidence="9">
    <location>
        <begin position="638"/>
        <end position="658"/>
    </location>
</feature>
<reference evidence="10" key="1">
    <citation type="submission" date="2019-03" db="EMBL/GenBank/DDBJ databases">
        <authorList>
            <person name="Mank J."/>
            <person name="Almeida P."/>
        </authorList>
    </citation>
    <scope>NUCLEOTIDE SEQUENCE</scope>
    <source>
        <strain evidence="10">78183</strain>
    </source>
</reference>
<feature type="transmembrane region" description="Helical" evidence="9">
    <location>
        <begin position="50"/>
        <end position="70"/>
    </location>
</feature>
<sequence length="952" mass="105157">MEIGYASGDKAGFFIQGRRRLNALPVKFKAKVAEMARNIKKVGQDDPRRVIHSLKVGAALVLVSMLYYYQPLYCNFGVTAMWAIMTVVVVFEFSVGATLGKGLNRGMATLLASALAVGAHHLANLSGRRGEPILLGSFVFLQATISTFLRFFPKIKARYDYGLLVFILTFSLISVSGFRDDEILELAYKRVSTIMIGGCACVVISIVVCPVWAGEDLHNLIALDIEKLGNFLEVFNMWSEAYSGKVTFTGFGDEYFKSTGEAETKDDKKYLEGYKSVLDSKTSEESLANFAAWEPGHGRFQFRHPWKQYLKVATLARECACRIESLNGYLNADIQVSSEVRSRTQEACTNMSIESGKALKELSLAIKKMAQPSSADSHIENAKSASKNLKSLLKSGLWEDIDVLKVIPGITVASILDEVVKFTENIAESVHELASMAQFKSVEPTVSPEKLHSGQPQNSKSTQMVNRFHFVLNVRESTMAATPRENSSAPKANKHNMEVIPTHALLKWHVQADSVTGNGLPASQSMRLRVVFLPVQRVASSDVRVRVGGRLKPALLERFNANIVEFARETKNLGQEDPRRIIHSLKVGLAITVISLLYYFEPLYDGFGVSAMWAVMTVVLVFEFSVGATLGRGVNRAVATFLSATLAFGAHHLAVLSGLWRGNWHARFFPRMKERYDYGLLIFILTFCLISVSGYRDDEVLDMVYSRISTIVIGGLTAVIVCVGICPVWAGDDLSKKLGVFLELKSSDRVERASQGRRRLCRALKANFARWEPGHGPFRIRLPWKQYLKIGSLTRECACRIESLDGYLSYGIQTPPEIGGKIQELSTKMSTESGKALKELALAIRTTTAPSSAGIYIIKSKNATENIKSLFNSTLSKDTPLQEIVPATTVISLLVDVVSCTEKIAESVYVLASLARFKSEEHQLETPKSPDEEAAKQGDSIISISHQVITVE</sequence>
<evidence type="ECO:0000313" key="10">
    <source>
        <dbReference type="EMBL" id="VFU31669.1"/>
    </source>
</evidence>
<organism evidence="10">
    <name type="scientific">Salix viminalis</name>
    <name type="common">Common osier</name>
    <name type="synonym">Basket willow</name>
    <dbReference type="NCBI Taxonomy" id="40686"/>
    <lineage>
        <taxon>Eukaryota</taxon>
        <taxon>Viridiplantae</taxon>
        <taxon>Streptophyta</taxon>
        <taxon>Embryophyta</taxon>
        <taxon>Tracheophyta</taxon>
        <taxon>Spermatophyta</taxon>
        <taxon>Magnoliopsida</taxon>
        <taxon>eudicotyledons</taxon>
        <taxon>Gunneridae</taxon>
        <taxon>Pentapetalae</taxon>
        <taxon>rosids</taxon>
        <taxon>fabids</taxon>
        <taxon>Malpighiales</taxon>
        <taxon>Salicaceae</taxon>
        <taxon>Saliceae</taxon>
        <taxon>Salix</taxon>
    </lineage>
</organism>
<proteinExistence type="inferred from homology"/>
<evidence type="ECO:0008006" key="11">
    <source>
        <dbReference type="Google" id="ProtNLM"/>
    </source>
</evidence>
<keyword evidence="6" id="KW-0406">Ion transport</keyword>
<feature type="transmembrane region" description="Helical" evidence="9">
    <location>
        <begin position="581"/>
        <end position="600"/>
    </location>
</feature>
<dbReference type="GO" id="GO:0034220">
    <property type="term" value="P:monoatomic ion transmembrane transport"/>
    <property type="evidence" value="ECO:0007669"/>
    <property type="project" value="UniProtKB-KW"/>
</dbReference>
<dbReference type="GO" id="GO:0015743">
    <property type="term" value="P:malate transport"/>
    <property type="evidence" value="ECO:0007669"/>
    <property type="project" value="InterPro"/>
</dbReference>
<protein>
    <recommendedName>
        <fullName evidence="11">Aluminum-activated malate transporter</fullName>
    </recommendedName>
</protein>
<keyword evidence="8" id="KW-0407">Ion channel</keyword>
<dbReference type="EMBL" id="CAADRP010000757">
    <property type="protein sequence ID" value="VFU31669.1"/>
    <property type="molecule type" value="Genomic_DNA"/>
</dbReference>
<evidence type="ECO:0000256" key="8">
    <source>
        <dbReference type="ARBA" id="ARBA00023303"/>
    </source>
</evidence>
<feature type="transmembrane region" description="Helical" evidence="9">
    <location>
        <begin position="708"/>
        <end position="730"/>
    </location>
</feature>
<evidence type="ECO:0000256" key="9">
    <source>
        <dbReference type="SAM" id="Phobius"/>
    </source>
</evidence>
<keyword evidence="7 9" id="KW-0472">Membrane</keyword>
<feature type="transmembrane region" description="Helical" evidence="9">
    <location>
        <begin position="191"/>
        <end position="213"/>
    </location>
</feature>
<feature type="transmembrane region" description="Helical" evidence="9">
    <location>
        <begin position="606"/>
        <end position="626"/>
    </location>
</feature>
<evidence type="ECO:0000256" key="5">
    <source>
        <dbReference type="ARBA" id="ARBA00022989"/>
    </source>
</evidence>
<keyword evidence="3" id="KW-0813">Transport</keyword>
<comment type="subcellular location">
    <subcellularLocation>
        <location evidence="1">Membrane</location>
        <topology evidence="1">Multi-pass membrane protein</topology>
    </subcellularLocation>
</comment>
<dbReference type="Pfam" id="PF11744">
    <property type="entry name" value="ALMT"/>
    <property type="match status" value="3"/>
</dbReference>
<name>A0A6N2KXV3_SALVM</name>
<feature type="transmembrane region" description="Helical" evidence="9">
    <location>
        <begin position="159"/>
        <end position="179"/>
    </location>
</feature>
<evidence type="ECO:0000256" key="2">
    <source>
        <dbReference type="ARBA" id="ARBA00007079"/>
    </source>
</evidence>
<accession>A0A6N2KXV3</accession>
<keyword evidence="4 9" id="KW-0812">Transmembrane</keyword>
<feature type="transmembrane region" description="Helical" evidence="9">
    <location>
        <begin position="678"/>
        <end position="696"/>
    </location>
</feature>
<evidence type="ECO:0000256" key="6">
    <source>
        <dbReference type="ARBA" id="ARBA00023065"/>
    </source>
</evidence>
<evidence type="ECO:0000256" key="3">
    <source>
        <dbReference type="ARBA" id="ARBA00022448"/>
    </source>
</evidence>